<dbReference type="InterPro" id="IPR001563">
    <property type="entry name" value="Peptidase_S10"/>
</dbReference>
<proteinExistence type="inferred from homology"/>
<dbReference type="GO" id="GO:0006508">
    <property type="term" value="P:proteolysis"/>
    <property type="evidence" value="ECO:0007669"/>
    <property type="project" value="UniProtKB-KW"/>
</dbReference>
<feature type="chain" id="PRO_5042849764" description="Carboxypeptidase" evidence="7">
    <location>
        <begin position="20"/>
        <end position="638"/>
    </location>
</feature>
<accession>A0AAN7ZPA9</accession>
<evidence type="ECO:0000256" key="7">
    <source>
        <dbReference type="SAM" id="SignalP"/>
    </source>
</evidence>
<dbReference type="Gene3D" id="3.40.50.1820">
    <property type="entry name" value="alpha/beta hydrolase"/>
    <property type="match status" value="1"/>
</dbReference>
<keyword evidence="6" id="KW-0325">Glycoprotein</keyword>
<name>A0AAN7ZPA9_9PEZI</name>
<evidence type="ECO:0000256" key="1">
    <source>
        <dbReference type="ARBA" id="ARBA00009431"/>
    </source>
</evidence>
<gene>
    <name evidence="8" type="ORF">LTR97_003653</name>
</gene>
<evidence type="ECO:0000256" key="4">
    <source>
        <dbReference type="ARBA" id="ARBA00022729"/>
    </source>
</evidence>
<evidence type="ECO:0000256" key="3">
    <source>
        <dbReference type="ARBA" id="ARBA00022670"/>
    </source>
</evidence>
<dbReference type="Pfam" id="PF00450">
    <property type="entry name" value="Peptidase_S10"/>
    <property type="match status" value="1"/>
</dbReference>
<evidence type="ECO:0000256" key="2">
    <source>
        <dbReference type="ARBA" id="ARBA00022645"/>
    </source>
</evidence>
<evidence type="ECO:0000313" key="8">
    <source>
        <dbReference type="EMBL" id="KAK5702707.1"/>
    </source>
</evidence>
<organism evidence="8 9">
    <name type="scientific">Elasticomyces elasticus</name>
    <dbReference type="NCBI Taxonomy" id="574655"/>
    <lineage>
        <taxon>Eukaryota</taxon>
        <taxon>Fungi</taxon>
        <taxon>Dikarya</taxon>
        <taxon>Ascomycota</taxon>
        <taxon>Pezizomycotina</taxon>
        <taxon>Dothideomycetes</taxon>
        <taxon>Dothideomycetidae</taxon>
        <taxon>Mycosphaerellales</taxon>
        <taxon>Teratosphaeriaceae</taxon>
        <taxon>Elasticomyces</taxon>
    </lineage>
</organism>
<dbReference type="PRINTS" id="PR00724">
    <property type="entry name" value="CRBOXYPTASEC"/>
</dbReference>
<keyword evidence="2" id="KW-0121">Carboxypeptidase</keyword>
<evidence type="ECO:0000256" key="6">
    <source>
        <dbReference type="ARBA" id="ARBA00023180"/>
    </source>
</evidence>
<protein>
    <recommendedName>
        <fullName evidence="10">Carboxypeptidase</fullName>
    </recommendedName>
</protein>
<dbReference type="PANTHER" id="PTHR11802:SF189">
    <property type="entry name" value="CARBOXYPEPTIDASE"/>
    <property type="match status" value="1"/>
</dbReference>
<reference evidence="8" key="1">
    <citation type="submission" date="2023-08" db="EMBL/GenBank/DDBJ databases">
        <title>Black Yeasts Isolated from many extreme environments.</title>
        <authorList>
            <person name="Coleine C."/>
            <person name="Stajich J.E."/>
            <person name="Selbmann L."/>
        </authorList>
    </citation>
    <scope>NUCLEOTIDE SEQUENCE</scope>
    <source>
        <strain evidence="8">CCFEE 5810</strain>
    </source>
</reference>
<dbReference type="GO" id="GO:0004185">
    <property type="term" value="F:serine-type carboxypeptidase activity"/>
    <property type="evidence" value="ECO:0007669"/>
    <property type="project" value="InterPro"/>
</dbReference>
<keyword evidence="3" id="KW-0645">Protease</keyword>
<keyword evidence="5" id="KW-0378">Hydrolase</keyword>
<feature type="signal peptide" evidence="7">
    <location>
        <begin position="1"/>
        <end position="19"/>
    </location>
</feature>
<dbReference type="AlphaFoldDB" id="A0AAN7ZPA9"/>
<dbReference type="SUPFAM" id="SSF53474">
    <property type="entry name" value="alpha/beta-Hydrolases"/>
    <property type="match status" value="1"/>
</dbReference>
<evidence type="ECO:0008006" key="10">
    <source>
        <dbReference type="Google" id="ProtNLM"/>
    </source>
</evidence>
<comment type="similarity">
    <text evidence="1">Belongs to the peptidase S10 family.</text>
</comment>
<dbReference type="Proteomes" id="UP001310594">
    <property type="component" value="Unassembled WGS sequence"/>
</dbReference>
<comment type="caution">
    <text evidence="8">The sequence shown here is derived from an EMBL/GenBank/DDBJ whole genome shotgun (WGS) entry which is preliminary data.</text>
</comment>
<dbReference type="PANTHER" id="PTHR11802">
    <property type="entry name" value="SERINE PROTEASE FAMILY S10 SERINE CARBOXYPEPTIDASE"/>
    <property type="match status" value="1"/>
</dbReference>
<evidence type="ECO:0000256" key="5">
    <source>
        <dbReference type="ARBA" id="ARBA00022801"/>
    </source>
</evidence>
<dbReference type="InterPro" id="IPR029058">
    <property type="entry name" value="AB_hydrolase_fold"/>
</dbReference>
<keyword evidence="4 7" id="KW-0732">Signal</keyword>
<evidence type="ECO:0000313" key="9">
    <source>
        <dbReference type="Proteomes" id="UP001310594"/>
    </source>
</evidence>
<dbReference type="GO" id="GO:0000324">
    <property type="term" value="C:fungal-type vacuole"/>
    <property type="evidence" value="ECO:0007669"/>
    <property type="project" value="TreeGrafter"/>
</dbReference>
<dbReference type="EMBL" id="JAVRQU010000005">
    <property type="protein sequence ID" value="KAK5702707.1"/>
    <property type="molecule type" value="Genomic_DNA"/>
</dbReference>
<sequence>MRWTSLAATAIVLASPALAHRWSHPPPHDYGGHDNIITVPVKDSGVTISYKETRICEEHARAWAGYVHMPPSSSQDYNVSMFFWYFEARNNPREAPTAIYLAGGAGQSSMFGPTMDGGPCNVNSDSNSTTDNQFSMNTYVNMLYIDQPASVGFSYHTLINATLDTLFLGGAAINDTGIVPTDLYDGKVPDANSTFLHGVLPSQDPSKTANTTVLASRTLWSFSQAFFLAFPEYKTHDKNIIVWGNSYAGYFIPTTAAYFMSQNAKIRSGELKGSYIELPVDTIGFTNGCIDFPYQAAGWPQMAHNNTYGLEVINKTVYEEAMAAVTECNALVSECRELGELSDPEQFATNETVNGICEEATAYCYYNVSGPFDSSNQSDFDITHLKPDGTPPYYLAGYFNQPWVQKELGVPLNFTQNSNLVTNLFTELTGDPIRVEGMKNIEYLLASHVKVALIYGDRDYRCPWTGAESLSLQVNWTGADYFRDAGYAAVHTNSSYNGGVVRQHGNLSFSRVFEAGHDAYPYQPETIFQLFNRAVFGKDLSSGRLSTAGKFNNYTTDGPSSSFTIKDVLPAPPSPICHMYDVSGTCTLDQYEASKLSFQCDAKTPTDNPSLQALVDGSAVIKDFLVISPSGGGGPVVA</sequence>